<comment type="caution">
    <text evidence="2">The sequence shown here is derived from an EMBL/GenBank/DDBJ whole genome shotgun (WGS) entry which is preliminary data.</text>
</comment>
<organism evidence="2 3">
    <name type="scientific">Peribacillus simplex</name>
    <dbReference type="NCBI Taxonomy" id="1478"/>
    <lineage>
        <taxon>Bacteria</taxon>
        <taxon>Bacillati</taxon>
        <taxon>Bacillota</taxon>
        <taxon>Bacilli</taxon>
        <taxon>Bacillales</taxon>
        <taxon>Bacillaceae</taxon>
        <taxon>Peribacillus</taxon>
    </lineage>
</organism>
<gene>
    <name evidence="2" type="ORF">QUF89_06920</name>
</gene>
<dbReference type="AlphaFoldDB" id="A0AAW7INU1"/>
<feature type="chain" id="PRO_5043566445" description="DUF3889 domain-containing protein" evidence="1">
    <location>
        <begin position="26"/>
        <end position="137"/>
    </location>
</feature>
<protein>
    <recommendedName>
        <fullName evidence="4">DUF3889 domain-containing protein</fullName>
    </recommendedName>
</protein>
<sequence>MKKITSITLIAVLVTLFALNVQGFAQSNTGEEPWSKYPDNSTMKFKDVDSMYDSLDKNQYVEFENAKLNIREKGYFKDINTVLSKADMYGGKSRHGGEGYHPKRQVYVFVTVSQDGKNVTTAIFDAETKRPISISSN</sequence>
<reference evidence="2" key="1">
    <citation type="submission" date="2023-06" db="EMBL/GenBank/DDBJ databases">
        <title>Comparative genomics of Bacillaceae isolates and their secondary metabolite potential.</title>
        <authorList>
            <person name="Song L."/>
            <person name="Nielsen L.J."/>
            <person name="Mohite O."/>
            <person name="Xu X."/>
            <person name="Weber T."/>
            <person name="Kovacs A.T."/>
        </authorList>
    </citation>
    <scope>NUCLEOTIDE SEQUENCE</scope>
    <source>
        <strain evidence="2">D8_B_37</strain>
    </source>
</reference>
<keyword evidence="1" id="KW-0732">Signal</keyword>
<evidence type="ECO:0008006" key="4">
    <source>
        <dbReference type="Google" id="ProtNLM"/>
    </source>
</evidence>
<dbReference type="Proteomes" id="UP001234602">
    <property type="component" value="Unassembled WGS sequence"/>
</dbReference>
<name>A0AAW7INU1_9BACI</name>
<proteinExistence type="predicted"/>
<evidence type="ECO:0000256" key="1">
    <source>
        <dbReference type="SAM" id="SignalP"/>
    </source>
</evidence>
<feature type="signal peptide" evidence="1">
    <location>
        <begin position="1"/>
        <end position="25"/>
    </location>
</feature>
<evidence type="ECO:0000313" key="3">
    <source>
        <dbReference type="Proteomes" id="UP001234602"/>
    </source>
</evidence>
<accession>A0AAW7INU1</accession>
<dbReference type="RefSeq" id="WP_289319594.1">
    <property type="nucleotide sequence ID" value="NZ_JAUCEY010000008.1"/>
</dbReference>
<evidence type="ECO:0000313" key="2">
    <source>
        <dbReference type="EMBL" id="MDM5451933.1"/>
    </source>
</evidence>
<dbReference type="EMBL" id="JAUCEY010000008">
    <property type="protein sequence ID" value="MDM5451933.1"/>
    <property type="molecule type" value="Genomic_DNA"/>
</dbReference>